<sequence length="184" mass="20243">MLALTLINHIIRQNPETQAALAGYNGIGVRILAAGFRIHGRFDADGFLQPSDREADTELTFHNGMWQKMLAGQTPGVGDFSIRGDTALGFALLQHMGSLRYHARDDLNRLFGGTAAEHIGQHAGQAAQALKKIGLSLLEQGADFAREPESPVITRAEFDRWAAEVDRLRDDIARLNARLDRLES</sequence>
<reference evidence="1" key="1">
    <citation type="submission" date="2022-10" db="EMBL/GenBank/DDBJ databases">
        <authorList>
            <person name="Boutroux M."/>
        </authorList>
    </citation>
    <scope>NUCLEOTIDE SEQUENCE</scope>
    <source>
        <strain evidence="1">51.81</strain>
    </source>
</reference>
<gene>
    <name evidence="1" type="ORF">ORY91_001166</name>
    <name evidence="2" type="ORF">V9W64_09450</name>
</gene>
<protein>
    <submittedName>
        <fullName evidence="1">SCP2 domain-containing protein</fullName>
    </submittedName>
</protein>
<dbReference type="EMBL" id="CP146598">
    <property type="protein sequence ID" value="WWY04250.1"/>
    <property type="molecule type" value="Genomic_DNA"/>
</dbReference>
<dbReference type="PANTHER" id="PTHR38693">
    <property type="entry name" value="UBIQUINONE BIOSYNTHESIS PROTEIN UBIJ"/>
    <property type="match status" value="1"/>
</dbReference>
<dbReference type="EMBL" id="JAPQFL010000002">
    <property type="protein sequence ID" value="MDD9327755.1"/>
    <property type="molecule type" value="Genomic_DNA"/>
</dbReference>
<dbReference type="AlphaFoldDB" id="A0A9X4E1H2"/>
<accession>A0A9X4E1H2</accession>
<dbReference type="PANTHER" id="PTHR38693:SF1">
    <property type="entry name" value="UBIQUINONE BIOSYNTHESIS ACCESSORY FACTOR UBIJ"/>
    <property type="match status" value="1"/>
</dbReference>
<keyword evidence="3" id="KW-1185">Reference proteome</keyword>
<dbReference type="InterPro" id="IPR038989">
    <property type="entry name" value="UbiJ"/>
</dbReference>
<dbReference type="GO" id="GO:0006744">
    <property type="term" value="P:ubiquinone biosynthetic process"/>
    <property type="evidence" value="ECO:0007669"/>
    <property type="project" value="InterPro"/>
</dbReference>
<evidence type="ECO:0000313" key="2">
    <source>
        <dbReference type="EMBL" id="WWY04250.1"/>
    </source>
</evidence>
<reference evidence="2" key="2">
    <citation type="submission" date="2024-02" db="EMBL/GenBank/DDBJ databases">
        <title>Neisseria leonii sp. nov.</title>
        <authorList>
            <person name="Boutroux M."/>
            <person name="Favre-Rochex S."/>
            <person name="Gorgette O."/>
            <person name="Touak G."/>
            <person name="Muhle E."/>
            <person name="Chesneau O."/>
            <person name="Clermont D."/>
            <person name="Rahi P."/>
        </authorList>
    </citation>
    <scope>NUCLEOTIDE SEQUENCE</scope>
    <source>
        <strain evidence="2">51.81</strain>
    </source>
</reference>
<evidence type="ECO:0000313" key="1">
    <source>
        <dbReference type="EMBL" id="MDD9327755.1"/>
    </source>
</evidence>
<evidence type="ECO:0000313" key="3">
    <source>
        <dbReference type="Proteomes" id="UP001149607"/>
    </source>
</evidence>
<name>A0A9X4E1H2_9NEIS</name>
<proteinExistence type="predicted"/>
<dbReference type="Proteomes" id="UP001149607">
    <property type="component" value="Chromosome"/>
</dbReference>
<organism evidence="1">
    <name type="scientific">Neisseria leonii</name>
    <dbReference type="NCBI Taxonomy" id="2995413"/>
    <lineage>
        <taxon>Bacteria</taxon>
        <taxon>Pseudomonadati</taxon>
        <taxon>Pseudomonadota</taxon>
        <taxon>Betaproteobacteria</taxon>
        <taxon>Neisseriales</taxon>
        <taxon>Neisseriaceae</taxon>
        <taxon>Neisseria</taxon>
    </lineage>
</organism>